<dbReference type="HOGENOM" id="CLU_141932_1_2_0"/>
<comment type="similarity">
    <text evidence="1 5">Belongs to the acylphosphatase family.</text>
</comment>
<organism evidence="7 8">
    <name type="scientific">Simkania negevensis (strain ATCC VR-1471 / DSM 27360 / Z)</name>
    <dbReference type="NCBI Taxonomy" id="331113"/>
    <lineage>
        <taxon>Bacteria</taxon>
        <taxon>Pseudomonadati</taxon>
        <taxon>Chlamydiota</taxon>
        <taxon>Chlamydiia</taxon>
        <taxon>Parachlamydiales</taxon>
        <taxon>Simkaniaceae</taxon>
        <taxon>Simkania</taxon>
    </lineage>
</organism>
<keyword evidence="8" id="KW-1185">Reference proteome</keyword>
<comment type="catalytic activity">
    <reaction evidence="3 4">
        <text>an acyl phosphate + H2O = a carboxylate + phosphate + H(+)</text>
        <dbReference type="Rhea" id="RHEA:14965"/>
        <dbReference type="ChEBI" id="CHEBI:15377"/>
        <dbReference type="ChEBI" id="CHEBI:15378"/>
        <dbReference type="ChEBI" id="CHEBI:29067"/>
        <dbReference type="ChEBI" id="CHEBI:43474"/>
        <dbReference type="ChEBI" id="CHEBI:59918"/>
        <dbReference type="EC" id="3.6.1.7"/>
    </reaction>
</comment>
<evidence type="ECO:0000259" key="6">
    <source>
        <dbReference type="PROSITE" id="PS51160"/>
    </source>
</evidence>
<dbReference type="PROSITE" id="PS51160">
    <property type="entry name" value="ACYLPHOSPHATASE_3"/>
    <property type="match status" value="1"/>
</dbReference>
<sequence>MLREYRIVVAGTVQGVFFRAKTKGHADRLGIKGTVRNLKSGQVEICVVGTEDEAKKLLAAMKSEPYPIEITQVQMTNSTAEHHCSDFRIIR</sequence>
<dbReference type="STRING" id="331113.SNE_A23330"/>
<reference evidence="7 8" key="1">
    <citation type="journal article" date="2011" name="Mol. Biol. Evol.">
        <title>Unity in variety--the pan-genome of the Chlamydiae.</title>
        <authorList>
            <person name="Collingro A."/>
            <person name="Tischler P."/>
            <person name="Weinmaier T."/>
            <person name="Penz T."/>
            <person name="Heinz E."/>
            <person name="Brunham R.C."/>
            <person name="Read T.D."/>
            <person name="Bavoil P.M."/>
            <person name="Sachse K."/>
            <person name="Kahane S."/>
            <person name="Friedman M.G."/>
            <person name="Rattei T."/>
            <person name="Myers G.S."/>
            <person name="Horn M."/>
        </authorList>
    </citation>
    <scope>NUCLEOTIDE SEQUENCE [LARGE SCALE GENOMIC DNA]</scope>
    <source>
        <strain evidence="8">ATCC VR-1471 / Z</strain>
    </source>
</reference>
<evidence type="ECO:0000256" key="2">
    <source>
        <dbReference type="ARBA" id="ARBA00012150"/>
    </source>
</evidence>
<evidence type="ECO:0000256" key="3">
    <source>
        <dbReference type="ARBA" id="ARBA00047645"/>
    </source>
</evidence>
<evidence type="ECO:0000256" key="5">
    <source>
        <dbReference type="RuleBase" id="RU004168"/>
    </source>
</evidence>
<dbReference type="PANTHER" id="PTHR47268:SF4">
    <property type="entry name" value="ACYLPHOSPHATASE"/>
    <property type="match status" value="1"/>
</dbReference>
<dbReference type="OrthoDB" id="9808093at2"/>
<gene>
    <name evidence="7" type="primary">acyP</name>
    <name evidence="7" type="ordered locus">SNE_A23330</name>
</gene>
<evidence type="ECO:0000256" key="4">
    <source>
        <dbReference type="PROSITE-ProRule" id="PRU00520"/>
    </source>
</evidence>
<dbReference type="InterPro" id="IPR036046">
    <property type="entry name" value="Acylphosphatase-like_dom_sf"/>
</dbReference>
<dbReference type="eggNOG" id="COG1254">
    <property type="taxonomic scope" value="Bacteria"/>
</dbReference>
<dbReference type="InterPro" id="IPR020456">
    <property type="entry name" value="Acylphosphatase"/>
</dbReference>
<dbReference type="GO" id="GO:0003998">
    <property type="term" value="F:acylphosphatase activity"/>
    <property type="evidence" value="ECO:0007669"/>
    <property type="project" value="UniProtKB-EC"/>
</dbReference>
<name>F8L4F9_SIMNZ</name>
<proteinExistence type="inferred from homology"/>
<dbReference type="PANTHER" id="PTHR47268">
    <property type="entry name" value="ACYLPHOSPHATASE"/>
    <property type="match status" value="1"/>
</dbReference>
<evidence type="ECO:0000256" key="1">
    <source>
        <dbReference type="ARBA" id="ARBA00005614"/>
    </source>
</evidence>
<dbReference type="EC" id="3.6.1.7" evidence="2 4"/>
<dbReference type="Pfam" id="PF00708">
    <property type="entry name" value="Acylphosphatase"/>
    <property type="match status" value="1"/>
</dbReference>
<dbReference type="AlphaFoldDB" id="F8L4F9"/>
<dbReference type="KEGG" id="sng:SNE_A23330"/>
<protein>
    <recommendedName>
        <fullName evidence="2 4">acylphosphatase</fullName>
        <ecNumber evidence="2 4">3.6.1.7</ecNumber>
    </recommendedName>
</protein>
<dbReference type="RefSeq" id="WP_013944675.1">
    <property type="nucleotide sequence ID" value="NC_015713.1"/>
</dbReference>
<evidence type="ECO:0000313" key="7">
    <source>
        <dbReference type="EMBL" id="CCB90210.1"/>
    </source>
</evidence>
<dbReference type="InterPro" id="IPR017968">
    <property type="entry name" value="Acylphosphatase_CS"/>
</dbReference>
<feature type="active site" evidence="4">
    <location>
        <position position="19"/>
    </location>
</feature>
<dbReference type="Gene3D" id="3.30.70.100">
    <property type="match status" value="1"/>
</dbReference>
<dbReference type="EMBL" id="FR872582">
    <property type="protein sequence ID" value="CCB90210.1"/>
    <property type="molecule type" value="Genomic_DNA"/>
</dbReference>
<accession>F8L4F9</accession>
<feature type="domain" description="Acylphosphatase-like" evidence="6">
    <location>
        <begin position="4"/>
        <end position="91"/>
    </location>
</feature>
<dbReference type="SUPFAM" id="SSF54975">
    <property type="entry name" value="Acylphosphatase/BLUF domain-like"/>
    <property type="match status" value="1"/>
</dbReference>
<dbReference type="InterPro" id="IPR001792">
    <property type="entry name" value="Acylphosphatase-like_dom"/>
</dbReference>
<feature type="active site" evidence="4">
    <location>
        <position position="37"/>
    </location>
</feature>
<dbReference type="PROSITE" id="PS00150">
    <property type="entry name" value="ACYLPHOSPHATASE_1"/>
    <property type="match status" value="1"/>
</dbReference>
<evidence type="ECO:0000313" key="8">
    <source>
        <dbReference type="Proteomes" id="UP000000496"/>
    </source>
</evidence>
<keyword evidence="4 7" id="KW-0378">Hydrolase</keyword>
<dbReference type="Proteomes" id="UP000000496">
    <property type="component" value="Chromosome gsn.131"/>
</dbReference>